<keyword evidence="6 8" id="KW-1133">Transmembrane helix</keyword>
<protein>
    <recommendedName>
        <fullName evidence="9">EamA domain-containing protein</fullName>
    </recommendedName>
</protein>
<evidence type="ECO:0000259" key="9">
    <source>
        <dbReference type="Pfam" id="PF00892"/>
    </source>
</evidence>
<keyword evidence="5 8" id="KW-0812">Transmembrane</keyword>
<feature type="transmembrane region" description="Helical" evidence="8">
    <location>
        <begin position="146"/>
        <end position="162"/>
    </location>
</feature>
<dbReference type="PANTHER" id="PTHR22911">
    <property type="entry name" value="ACYL-MALONYL CONDENSING ENZYME-RELATED"/>
    <property type="match status" value="1"/>
</dbReference>
<evidence type="ECO:0000256" key="8">
    <source>
        <dbReference type="SAM" id="Phobius"/>
    </source>
</evidence>
<feature type="transmembrane region" description="Helical" evidence="8">
    <location>
        <begin position="123"/>
        <end position="140"/>
    </location>
</feature>
<dbReference type="NCBIfam" id="TIGR00688">
    <property type="entry name" value="rarD"/>
    <property type="match status" value="1"/>
</dbReference>
<organism evidence="10">
    <name type="scientific">marine metagenome</name>
    <dbReference type="NCBI Taxonomy" id="408172"/>
    <lineage>
        <taxon>unclassified sequences</taxon>
        <taxon>metagenomes</taxon>
        <taxon>ecological metagenomes</taxon>
    </lineage>
</organism>
<gene>
    <name evidence="10" type="ORF">METZ01_LOCUS8394</name>
</gene>
<reference evidence="10" key="1">
    <citation type="submission" date="2018-05" db="EMBL/GenBank/DDBJ databases">
        <authorList>
            <person name="Lanie J.A."/>
            <person name="Ng W.-L."/>
            <person name="Kazmierczak K.M."/>
            <person name="Andrzejewski T.M."/>
            <person name="Davidsen T.M."/>
            <person name="Wayne K.J."/>
            <person name="Tettelin H."/>
            <person name="Glass J.I."/>
            <person name="Rusch D."/>
            <person name="Podicherti R."/>
            <person name="Tsui H.-C.T."/>
            <person name="Winkler M.E."/>
        </authorList>
    </citation>
    <scope>NUCLEOTIDE SEQUENCE</scope>
</reference>
<evidence type="ECO:0000256" key="2">
    <source>
        <dbReference type="ARBA" id="ARBA00007362"/>
    </source>
</evidence>
<feature type="domain" description="EamA" evidence="9">
    <location>
        <begin position="3"/>
        <end position="139"/>
    </location>
</feature>
<comment type="similarity">
    <text evidence="2">Belongs to the EamA transporter family.</text>
</comment>
<keyword evidence="3" id="KW-0813">Transport</keyword>
<feature type="transmembrane region" description="Helical" evidence="8">
    <location>
        <begin position="67"/>
        <end position="87"/>
    </location>
</feature>
<feature type="transmembrane region" description="Helical" evidence="8">
    <location>
        <begin position="37"/>
        <end position="55"/>
    </location>
</feature>
<proteinExistence type="inferred from homology"/>
<dbReference type="InterPro" id="IPR004626">
    <property type="entry name" value="RarD"/>
</dbReference>
<keyword evidence="7 8" id="KW-0472">Membrane</keyword>
<dbReference type="SUPFAM" id="SSF103481">
    <property type="entry name" value="Multidrug resistance efflux transporter EmrE"/>
    <property type="match status" value="2"/>
</dbReference>
<feature type="transmembrane region" description="Helical" evidence="8">
    <location>
        <begin position="99"/>
        <end position="116"/>
    </location>
</feature>
<evidence type="ECO:0000256" key="6">
    <source>
        <dbReference type="ARBA" id="ARBA00022989"/>
    </source>
</evidence>
<dbReference type="Pfam" id="PF00892">
    <property type="entry name" value="EamA"/>
    <property type="match status" value="2"/>
</dbReference>
<feature type="transmembrane region" description="Helical" evidence="8">
    <location>
        <begin position="208"/>
        <end position="227"/>
    </location>
</feature>
<evidence type="ECO:0000256" key="4">
    <source>
        <dbReference type="ARBA" id="ARBA00022475"/>
    </source>
</evidence>
<accession>A0A381NLY4</accession>
<evidence type="ECO:0000256" key="7">
    <source>
        <dbReference type="ARBA" id="ARBA00023136"/>
    </source>
</evidence>
<comment type="subcellular location">
    <subcellularLocation>
        <location evidence="1">Cell membrane</location>
        <topology evidence="1">Multi-pass membrane protein</topology>
    </subcellularLocation>
</comment>
<dbReference type="AlphaFoldDB" id="A0A381NLY4"/>
<evidence type="ECO:0000256" key="5">
    <source>
        <dbReference type="ARBA" id="ARBA00022692"/>
    </source>
</evidence>
<keyword evidence="4" id="KW-1003">Cell membrane</keyword>
<dbReference type="GO" id="GO:0005886">
    <property type="term" value="C:plasma membrane"/>
    <property type="evidence" value="ECO:0007669"/>
    <property type="project" value="UniProtKB-SubCell"/>
</dbReference>
<feature type="transmembrane region" description="Helical" evidence="8">
    <location>
        <begin position="174"/>
        <end position="196"/>
    </location>
</feature>
<dbReference type="EMBL" id="UINC01000446">
    <property type="protein sequence ID" value="SUZ55540.1"/>
    <property type="molecule type" value="Genomic_DNA"/>
</dbReference>
<feature type="transmembrane region" description="Helical" evidence="8">
    <location>
        <begin position="234"/>
        <end position="256"/>
    </location>
</feature>
<dbReference type="PANTHER" id="PTHR22911:SF137">
    <property type="entry name" value="SOLUTE CARRIER FAMILY 35 MEMBER G2-RELATED"/>
    <property type="match status" value="1"/>
</dbReference>
<feature type="transmembrane region" description="Helical" evidence="8">
    <location>
        <begin position="262"/>
        <end position="283"/>
    </location>
</feature>
<name>A0A381NLY4_9ZZZZ</name>
<evidence type="ECO:0000313" key="10">
    <source>
        <dbReference type="EMBL" id="SUZ55540.1"/>
    </source>
</evidence>
<evidence type="ECO:0000256" key="3">
    <source>
        <dbReference type="ARBA" id="ARBA00022448"/>
    </source>
</evidence>
<feature type="domain" description="EamA" evidence="9">
    <location>
        <begin position="150"/>
        <end position="278"/>
    </location>
</feature>
<dbReference type="InterPro" id="IPR037185">
    <property type="entry name" value="EmrE-like"/>
</dbReference>
<evidence type="ECO:0000256" key="1">
    <source>
        <dbReference type="ARBA" id="ARBA00004651"/>
    </source>
</evidence>
<dbReference type="InterPro" id="IPR000620">
    <property type="entry name" value="EamA_dom"/>
</dbReference>
<sequence length="293" mass="31753">MRRGLLFILASQVMWGVSPAFWRGVAAVPAMDVLAHRALWTFVALFVVHLVRRSWRDVREATRSPRVLGLEAMAGILIGSNWLVWVWAVNNERVLEGSLGYFITPLVSIVLGVVVVGERLRRGQWVAVAFGLASVVWLTVDLGRLPWVSLFLAATFGSYGLIKKKVDRPPLDMLAIELTVMLPVAVGFLAIRSAGGHEVLLTATPTEALVLVASGAFTAIPLLFFAGGVRRVPLSVIGGLQYLSPSINFLLGVLAFGEPLGAGRLVGFVLVWTGLAVFTVDGIRAARPPRRRV</sequence>